<evidence type="ECO:0000256" key="7">
    <source>
        <dbReference type="PIRSR" id="PIRSR001109-2"/>
    </source>
</evidence>
<dbReference type="HAMAP" id="MF_00563">
    <property type="entry name" value="AdoHcyase"/>
    <property type="match status" value="1"/>
</dbReference>
<dbReference type="FunFam" id="3.40.50.720:FF:000004">
    <property type="entry name" value="Adenosylhomocysteinase"/>
    <property type="match status" value="1"/>
</dbReference>
<comment type="cofactor">
    <cofactor evidence="5 7 8">
        <name>NAD(+)</name>
        <dbReference type="ChEBI" id="CHEBI:57540"/>
    </cofactor>
    <text evidence="5 7 8">Binds 1 NAD(+) per subunit.</text>
</comment>
<dbReference type="PANTHER" id="PTHR23420">
    <property type="entry name" value="ADENOSYLHOMOCYSTEINASE"/>
    <property type="match status" value="1"/>
</dbReference>
<dbReference type="RefSeq" id="WP_342825821.1">
    <property type="nucleotide sequence ID" value="NZ_CP046146.1"/>
</dbReference>
<feature type="binding site" evidence="7">
    <location>
        <begin position="215"/>
        <end position="220"/>
    </location>
    <ligand>
        <name>NAD(+)</name>
        <dbReference type="ChEBI" id="CHEBI:57540"/>
    </ligand>
</feature>
<dbReference type="PANTHER" id="PTHR23420:SF0">
    <property type="entry name" value="ADENOSYLHOMOCYSTEINASE"/>
    <property type="match status" value="1"/>
</dbReference>
<dbReference type="Pfam" id="PF00670">
    <property type="entry name" value="AdoHcyase_NAD"/>
    <property type="match status" value="1"/>
</dbReference>
<feature type="binding site" evidence="5 7">
    <location>
        <position position="339"/>
    </location>
    <ligand>
        <name>NAD(+)</name>
        <dbReference type="ChEBI" id="CHEBI:57540"/>
    </ligand>
</feature>
<feature type="binding site" evidence="5 6">
    <location>
        <position position="149"/>
    </location>
    <ligand>
        <name>substrate</name>
    </ligand>
</feature>
<evidence type="ECO:0000256" key="9">
    <source>
        <dbReference type="RuleBase" id="RU004166"/>
    </source>
</evidence>
<reference evidence="12" key="2">
    <citation type="journal article" date="2023" name="Nat. Commun.">
        <title>Cultivation of marine bacteria of the SAR202 clade.</title>
        <authorList>
            <person name="Lim Y."/>
            <person name="Seo J.H."/>
            <person name="Giovannoni S.J."/>
            <person name="Kang I."/>
            <person name="Cho J.C."/>
        </authorList>
    </citation>
    <scope>NUCLEOTIDE SEQUENCE</scope>
    <source>
        <strain evidence="12">JH1073</strain>
    </source>
</reference>
<evidence type="ECO:0000256" key="6">
    <source>
        <dbReference type="PIRSR" id="PIRSR001109-1"/>
    </source>
</evidence>
<gene>
    <name evidence="5" type="primary">ahcY</name>
    <name evidence="11" type="ORF">GKO46_10255</name>
    <name evidence="12" type="ORF">GKO48_11285</name>
</gene>
<feature type="binding site" evidence="5">
    <location>
        <position position="184"/>
    </location>
    <ligand>
        <name>NAD(+)</name>
        <dbReference type="ChEBI" id="CHEBI:57540"/>
    </ligand>
</feature>
<dbReference type="NCBIfam" id="NF004005">
    <property type="entry name" value="PRK05476.2-3"/>
    <property type="match status" value="1"/>
</dbReference>
<comment type="pathway">
    <text evidence="5 8">Amino-acid biosynthesis; L-homocysteine biosynthesis; L-homocysteine from S-adenosyl-L-homocysteine: step 1/1.</text>
</comment>
<feature type="binding site" evidence="5 6">
    <location>
        <position position="124"/>
    </location>
    <ligand>
        <name>substrate</name>
    </ligand>
</feature>
<dbReference type="Proteomes" id="UP001321249">
    <property type="component" value="Unassembled WGS sequence"/>
</dbReference>
<proteinExistence type="inferred from homology"/>
<dbReference type="InterPro" id="IPR042172">
    <property type="entry name" value="Adenosylhomocyst_ase-like_sf"/>
</dbReference>
<sequence length="417" mass="45293">MDYDIRDIGLAEKGRLRAEWAEREMPVLRTIKERFAKEKPLEGIKLAGCLHITAETANLAHTLAAAGADLTLCASNPLSTQDDIAAHLVESGIPIFAIKDEDEKTYFDHMSATVDTGPQITMDDGADVVAMLHKDKTHLLKDVIGGMEETTTGVIRLKALHGEGKLAYPIVAVNDSQTKHMFDNRYGTGQSSLDGIIRATNLLITGKTVVTIGYGWCGKGFAMRAKGMGAHTIVCEVDPVKALEAVMDGHQVMSMDEACKLGDIFLTVTGGMKAVDGKHFENMKDGAVVANSGHFNIEINVKALEEMSEAKREVRDFVDEYTLEDGRKVFLLAQGRLINLGAAEGHPPSVMDMSFANQALAGEYIMKNHSKLDPGVYTLPEAVDTDIASIKLGAMGMSYDVLTKEQDVYLNSWEVGT</sequence>
<dbReference type="PIRSF" id="PIRSF001109">
    <property type="entry name" value="Ad_hcy_hydrolase"/>
    <property type="match status" value="1"/>
</dbReference>
<evidence type="ECO:0000313" key="12">
    <source>
        <dbReference type="EMBL" id="WFG40174.1"/>
    </source>
</evidence>
<dbReference type="SMART" id="SM00996">
    <property type="entry name" value="AdoHcyase"/>
    <property type="match status" value="1"/>
</dbReference>
<dbReference type="InterPro" id="IPR036291">
    <property type="entry name" value="NAD(P)-bd_dom_sf"/>
</dbReference>
<evidence type="ECO:0000256" key="1">
    <source>
        <dbReference type="ARBA" id="ARBA00007122"/>
    </source>
</evidence>
<name>A0AAJ6CVG8_9CHLR</name>
<keyword evidence="3 5" id="KW-0378">Hydrolase</keyword>
<evidence type="ECO:0000256" key="8">
    <source>
        <dbReference type="RuleBase" id="RU000548"/>
    </source>
</evidence>
<dbReference type="Gene3D" id="3.40.50.720">
    <property type="entry name" value="NAD(P)-binding Rossmann-like Domain"/>
    <property type="match status" value="1"/>
</dbReference>
<dbReference type="AlphaFoldDB" id="A0AAJ6CVG8"/>
<dbReference type="SUPFAM" id="SSF51735">
    <property type="entry name" value="NAD(P)-binding Rossmann-fold domains"/>
    <property type="match status" value="1"/>
</dbReference>
<evidence type="ECO:0000259" key="10">
    <source>
        <dbReference type="SMART" id="SM00997"/>
    </source>
</evidence>
<dbReference type="GO" id="GO:0004013">
    <property type="term" value="F:adenosylhomocysteinase activity"/>
    <property type="evidence" value="ECO:0007669"/>
    <property type="project" value="UniProtKB-UniRule"/>
</dbReference>
<comment type="subcellular location">
    <subcellularLocation>
        <location evidence="5">Cytoplasm</location>
    </subcellularLocation>
</comment>
<feature type="binding site" evidence="5">
    <location>
        <begin position="213"/>
        <end position="218"/>
    </location>
    <ligand>
        <name>NAD(+)</name>
        <dbReference type="ChEBI" id="CHEBI:57540"/>
    </ligand>
</feature>
<dbReference type="SUPFAM" id="SSF52283">
    <property type="entry name" value="Formate/glycerate dehydrogenase catalytic domain-like"/>
    <property type="match status" value="1"/>
</dbReference>
<dbReference type="CDD" id="cd00401">
    <property type="entry name" value="SAHH"/>
    <property type="match status" value="1"/>
</dbReference>
<reference evidence="13 14" key="1">
    <citation type="submission" date="2019-11" db="EMBL/GenBank/DDBJ databases">
        <authorList>
            <person name="Cho J.-C."/>
        </authorList>
    </citation>
    <scope>NUCLEOTIDE SEQUENCE [LARGE SCALE GENOMIC DNA]</scope>
    <source>
        <strain evidence="12 13">JH1073</strain>
        <strain evidence="11 14">JH702</strain>
    </source>
</reference>
<evidence type="ECO:0000313" key="11">
    <source>
        <dbReference type="EMBL" id="MDG0867447.1"/>
    </source>
</evidence>
<organism evidence="12 13">
    <name type="scientific">Candidatus Lucifugimonas marina</name>
    <dbReference type="NCBI Taxonomy" id="3038979"/>
    <lineage>
        <taxon>Bacteria</taxon>
        <taxon>Bacillati</taxon>
        <taxon>Chloroflexota</taxon>
        <taxon>Dehalococcoidia</taxon>
        <taxon>SAR202 cluster</taxon>
        <taxon>Candidatus Lucifugimonadales</taxon>
        <taxon>Candidatus Lucifugimonadaceae</taxon>
        <taxon>Candidatus Lucifugimonas</taxon>
    </lineage>
</organism>
<evidence type="ECO:0000313" key="14">
    <source>
        <dbReference type="Proteomes" id="UP001321249"/>
    </source>
</evidence>
<dbReference type="EC" id="3.13.2.1" evidence="5"/>
<reference evidence="13" key="3">
    <citation type="submission" date="2023-06" db="EMBL/GenBank/DDBJ databases">
        <title>Pangenomics reveal diversification of enzyme families and niche specialization in globally abundant SAR202 bacteria.</title>
        <authorList>
            <person name="Saw J.H.W."/>
        </authorList>
    </citation>
    <scope>NUCLEOTIDE SEQUENCE [LARGE SCALE GENOMIC DNA]</scope>
    <source>
        <strain evidence="13">JH1073</strain>
    </source>
</reference>
<dbReference type="Gene3D" id="3.40.50.1480">
    <property type="entry name" value="Adenosylhomocysteinase-like"/>
    <property type="match status" value="1"/>
</dbReference>
<dbReference type="InterPro" id="IPR015878">
    <property type="entry name" value="Ado_hCys_hydrolase_NAD-bd"/>
</dbReference>
<dbReference type="EMBL" id="WMBE01000003">
    <property type="protein sequence ID" value="MDG0867447.1"/>
    <property type="molecule type" value="Genomic_DNA"/>
</dbReference>
<feature type="domain" description="S-adenosyl-L-homocysteine hydrolase NAD binding" evidence="10">
    <location>
        <begin position="184"/>
        <end position="345"/>
    </location>
</feature>
<feature type="binding site" evidence="7">
    <location>
        <position position="346"/>
    </location>
    <ligand>
        <name>NAD(+)</name>
        <dbReference type="ChEBI" id="CHEBI:57540"/>
    </ligand>
</feature>
<dbReference type="GO" id="GO:0033353">
    <property type="term" value="P:S-adenosylmethionine cycle"/>
    <property type="evidence" value="ECO:0007669"/>
    <property type="project" value="TreeGrafter"/>
</dbReference>
<keyword evidence="13" id="KW-1185">Reference proteome</keyword>
<accession>A0AAJ6CVG8</accession>
<dbReference type="InterPro" id="IPR000043">
    <property type="entry name" value="Adenosylhomocysteinase-like"/>
</dbReference>
<evidence type="ECO:0000256" key="4">
    <source>
        <dbReference type="ARBA" id="ARBA00023027"/>
    </source>
</evidence>
<comment type="caution">
    <text evidence="5">Lacks conserved residue(s) required for the propagation of feature annotation.</text>
</comment>
<dbReference type="SMART" id="SM00997">
    <property type="entry name" value="AdoHcyase_NAD"/>
    <property type="match status" value="1"/>
</dbReference>
<dbReference type="NCBIfam" id="TIGR00936">
    <property type="entry name" value="ahcY"/>
    <property type="match status" value="1"/>
</dbReference>
<keyword evidence="5" id="KW-0963">Cytoplasm</keyword>
<evidence type="ECO:0000256" key="5">
    <source>
        <dbReference type="HAMAP-Rule" id="MF_00563"/>
    </source>
</evidence>
<keyword evidence="4 5" id="KW-0520">NAD</keyword>
<comment type="function">
    <text evidence="5">May play a key role in the regulation of the intracellular concentration of adenosylhomocysteine.</text>
</comment>
<dbReference type="GO" id="GO:0071269">
    <property type="term" value="P:L-homocysteine biosynthetic process"/>
    <property type="evidence" value="ECO:0007669"/>
    <property type="project" value="UniProtKB-UniRule"/>
</dbReference>
<evidence type="ECO:0000313" key="13">
    <source>
        <dbReference type="Proteomes" id="UP001219901"/>
    </source>
</evidence>
<feature type="binding site" evidence="5 6">
    <location>
        <position position="53"/>
    </location>
    <ligand>
        <name>substrate</name>
    </ligand>
</feature>
<comment type="similarity">
    <text evidence="1 5 9">Belongs to the adenosylhomocysteinase family.</text>
</comment>
<feature type="binding site" evidence="5 7">
    <location>
        <position position="236"/>
    </location>
    <ligand>
        <name>NAD(+)</name>
        <dbReference type="ChEBI" id="CHEBI:57540"/>
    </ligand>
</feature>
<feature type="binding site" evidence="5 7">
    <location>
        <begin position="292"/>
        <end position="294"/>
    </location>
    <ligand>
        <name>NAD(+)</name>
        <dbReference type="ChEBI" id="CHEBI:57540"/>
    </ligand>
</feature>
<feature type="binding site" evidence="5 6">
    <location>
        <position position="183"/>
    </location>
    <ligand>
        <name>substrate</name>
    </ligand>
</feature>
<evidence type="ECO:0000256" key="3">
    <source>
        <dbReference type="ARBA" id="ARBA00022801"/>
    </source>
</evidence>
<dbReference type="Proteomes" id="UP001219901">
    <property type="component" value="Chromosome"/>
</dbReference>
<keyword evidence="2 5" id="KW-0554">One-carbon metabolism</keyword>
<dbReference type="Pfam" id="PF05221">
    <property type="entry name" value="AdoHcyase"/>
    <property type="match status" value="2"/>
</dbReference>
<dbReference type="EMBL" id="CP046147">
    <property type="protein sequence ID" value="WFG40174.1"/>
    <property type="molecule type" value="Genomic_DNA"/>
</dbReference>
<dbReference type="GO" id="GO:0005829">
    <property type="term" value="C:cytosol"/>
    <property type="evidence" value="ECO:0007669"/>
    <property type="project" value="TreeGrafter"/>
</dbReference>
<feature type="binding site" evidence="5 6">
    <location>
        <position position="179"/>
    </location>
    <ligand>
        <name>substrate</name>
    </ligand>
</feature>
<protein>
    <recommendedName>
        <fullName evidence="5">Adenosylhomocysteinase</fullName>
        <ecNumber evidence="5">3.13.2.1</ecNumber>
    </recommendedName>
    <alternativeName>
        <fullName evidence="5">S-adenosyl-L-homocysteine hydrolase</fullName>
        <shortName evidence="5">AdoHcyase</shortName>
    </alternativeName>
</protein>
<feature type="binding site" evidence="5 7">
    <location>
        <begin position="150"/>
        <end position="152"/>
    </location>
    <ligand>
        <name>NAD(+)</name>
        <dbReference type="ChEBI" id="CHEBI:57540"/>
    </ligand>
</feature>
<evidence type="ECO:0000256" key="2">
    <source>
        <dbReference type="ARBA" id="ARBA00022563"/>
    </source>
</evidence>
<comment type="catalytic activity">
    <reaction evidence="5 8">
        <text>S-adenosyl-L-homocysteine + H2O = L-homocysteine + adenosine</text>
        <dbReference type="Rhea" id="RHEA:21708"/>
        <dbReference type="ChEBI" id="CHEBI:15377"/>
        <dbReference type="ChEBI" id="CHEBI:16335"/>
        <dbReference type="ChEBI" id="CHEBI:57856"/>
        <dbReference type="ChEBI" id="CHEBI:58199"/>
        <dbReference type="EC" id="3.13.2.1"/>
    </reaction>
</comment>
<dbReference type="GO" id="GO:0006730">
    <property type="term" value="P:one-carbon metabolic process"/>
    <property type="evidence" value="ECO:0007669"/>
    <property type="project" value="UniProtKB-UniRule"/>
</dbReference>